<dbReference type="InterPro" id="IPR018247">
    <property type="entry name" value="EF_Hand_1_Ca_BS"/>
</dbReference>
<dbReference type="EMBL" id="AQGV01000015">
    <property type="protein sequence ID" value="MBE0370754.1"/>
    <property type="molecule type" value="Genomic_DNA"/>
</dbReference>
<protein>
    <recommendedName>
        <fullName evidence="2">EF-hand domain-containing protein</fullName>
    </recommendedName>
</protein>
<dbReference type="Gene3D" id="1.10.238.10">
    <property type="entry name" value="EF-hand"/>
    <property type="match status" value="1"/>
</dbReference>
<comment type="caution">
    <text evidence="3">The sequence shown here is derived from an EMBL/GenBank/DDBJ whole genome shotgun (WGS) entry which is preliminary data.</text>
</comment>
<keyword evidence="4" id="KW-1185">Reference proteome</keyword>
<dbReference type="PROSITE" id="PS00018">
    <property type="entry name" value="EF_HAND_1"/>
    <property type="match status" value="1"/>
</dbReference>
<feature type="chain" id="PRO_5047288596" description="EF-hand domain-containing protein" evidence="1">
    <location>
        <begin position="22"/>
        <end position="68"/>
    </location>
</feature>
<organism evidence="3 4">
    <name type="scientific">Pseudoalteromonas aurantia 208</name>
    <dbReference type="NCBI Taxonomy" id="1314867"/>
    <lineage>
        <taxon>Bacteria</taxon>
        <taxon>Pseudomonadati</taxon>
        <taxon>Pseudomonadota</taxon>
        <taxon>Gammaproteobacteria</taxon>
        <taxon>Alteromonadales</taxon>
        <taxon>Pseudoalteromonadaceae</taxon>
        <taxon>Pseudoalteromonas</taxon>
    </lineage>
</organism>
<proteinExistence type="predicted"/>
<reference evidence="3 4" key="1">
    <citation type="submission" date="2015-03" db="EMBL/GenBank/DDBJ databases">
        <title>Genome sequence of Pseudoalteromonas aurantia.</title>
        <authorList>
            <person name="Xie B.-B."/>
            <person name="Rong J.-C."/>
            <person name="Qin Q.-L."/>
            <person name="Zhang Y.-Z."/>
        </authorList>
    </citation>
    <scope>NUCLEOTIDE SEQUENCE [LARGE SCALE GENOMIC DNA]</scope>
    <source>
        <strain evidence="3 4">208</strain>
    </source>
</reference>
<evidence type="ECO:0000313" key="3">
    <source>
        <dbReference type="EMBL" id="MBE0370754.1"/>
    </source>
</evidence>
<evidence type="ECO:0000256" key="1">
    <source>
        <dbReference type="SAM" id="SignalP"/>
    </source>
</evidence>
<gene>
    <name evidence="3" type="ORF">PAUR_b0848</name>
</gene>
<keyword evidence="1" id="KW-0732">Signal</keyword>
<accession>A0ABR9EIE1</accession>
<evidence type="ECO:0000259" key="2">
    <source>
        <dbReference type="PROSITE" id="PS50222"/>
    </source>
</evidence>
<dbReference type="Pfam" id="PF13202">
    <property type="entry name" value="EF-hand_5"/>
    <property type="match status" value="1"/>
</dbReference>
<dbReference type="Pfam" id="PF13405">
    <property type="entry name" value="EF-hand_6"/>
    <property type="match status" value="1"/>
</dbReference>
<dbReference type="PROSITE" id="PS50222">
    <property type="entry name" value="EF_HAND_2"/>
    <property type="match status" value="1"/>
</dbReference>
<dbReference type="Proteomes" id="UP000615755">
    <property type="component" value="Unassembled WGS sequence"/>
</dbReference>
<dbReference type="RefSeq" id="WP_192509806.1">
    <property type="nucleotide sequence ID" value="NZ_AQGV01000015.1"/>
</dbReference>
<dbReference type="InterPro" id="IPR002048">
    <property type="entry name" value="EF_hand_dom"/>
</dbReference>
<evidence type="ECO:0000313" key="4">
    <source>
        <dbReference type="Proteomes" id="UP000615755"/>
    </source>
</evidence>
<feature type="signal peptide" evidence="1">
    <location>
        <begin position="1"/>
        <end position="21"/>
    </location>
</feature>
<dbReference type="InterPro" id="IPR011992">
    <property type="entry name" value="EF-hand-dom_pair"/>
</dbReference>
<name>A0ABR9EIE1_9GAMM</name>
<feature type="domain" description="EF-hand" evidence="2">
    <location>
        <begin position="41"/>
        <end position="68"/>
    </location>
</feature>
<dbReference type="SUPFAM" id="SSF47473">
    <property type="entry name" value="EF-hand"/>
    <property type="match status" value="1"/>
</dbReference>
<sequence length="68" mass="7388">MKIFTALFTAILLGVSHGAIASNFSSLDSDKDGFISKSEAAHSESLLKVFDLLDSDKDGKLSKKEFHQ</sequence>